<evidence type="ECO:0000256" key="1">
    <source>
        <dbReference type="SAM" id="Phobius"/>
    </source>
</evidence>
<organism evidence="2 3">
    <name type="scientific">Potamilus streckersoni</name>
    <dbReference type="NCBI Taxonomy" id="2493646"/>
    <lineage>
        <taxon>Eukaryota</taxon>
        <taxon>Metazoa</taxon>
        <taxon>Spiralia</taxon>
        <taxon>Lophotrochozoa</taxon>
        <taxon>Mollusca</taxon>
        <taxon>Bivalvia</taxon>
        <taxon>Autobranchia</taxon>
        <taxon>Heteroconchia</taxon>
        <taxon>Palaeoheterodonta</taxon>
        <taxon>Unionida</taxon>
        <taxon>Unionoidea</taxon>
        <taxon>Unionidae</taxon>
        <taxon>Ambleminae</taxon>
        <taxon>Lampsilini</taxon>
        <taxon>Potamilus</taxon>
    </lineage>
</organism>
<protein>
    <submittedName>
        <fullName evidence="2">Uncharacterized protein</fullName>
    </submittedName>
</protein>
<reference evidence="2" key="1">
    <citation type="journal article" date="2021" name="Genome Biol. Evol.">
        <title>A High-Quality Reference Genome for a Parasitic Bivalve with Doubly Uniparental Inheritance (Bivalvia: Unionida).</title>
        <authorList>
            <person name="Smith C.H."/>
        </authorList>
    </citation>
    <scope>NUCLEOTIDE SEQUENCE</scope>
    <source>
        <strain evidence="2">CHS0354</strain>
    </source>
</reference>
<accession>A0AAE0WFC3</accession>
<gene>
    <name evidence="2" type="ORF">CHS0354_014014</name>
</gene>
<evidence type="ECO:0000313" key="2">
    <source>
        <dbReference type="EMBL" id="KAK3611939.1"/>
    </source>
</evidence>
<keyword evidence="1" id="KW-0812">Transmembrane</keyword>
<feature type="transmembrane region" description="Helical" evidence="1">
    <location>
        <begin position="6"/>
        <end position="29"/>
    </location>
</feature>
<keyword evidence="1" id="KW-1133">Transmembrane helix</keyword>
<name>A0AAE0WFC3_9BIVA</name>
<reference evidence="2" key="3">
    <citation type="submission" date="2023-05" db="EMBL/GenBank/DDBJ databases">
        <authorList>
            <person name="Smith C.H."/>
        </authorList>
    </citation>
    <scope>NUCLEOTIDE SEQUENCE</scope>
    <source>
        <strain evidence="2">CHS0354</strain>
        <tissue evidence="2">Mantle</tissue>
    </source>
</reference>
<dbReference type="AlphaFoldDB" id="A0AAE0WFC3"/>
<dbReference type="EMBL" id="JAEAOA010000858">
    <property type="protein sequence ID" value="KAK3611939.1"/>
    <property type="molecule type" value="Genomic_DNA"/>
</dbReference>
<sequence>MSSLLYFILLVNLGSFIFVGSGAVCIDFIGEKRQREGSFAKVSPVGVERCVEMCELLDACFAVNYFRLNATCQFLNRTMPESKLVKAAKCMYKSIRNPPKISS</sequence>
<comment type="caution">
    <text evidence="2">The sequence shown here is derived from an EMBL/GenBank/DDBJ whole genome shotgun (WGS) entry which is preliminary data.</text>
</comment>
<proteinExistence type="predicted"/>
<evidence type="ECO:0000313" key="3">
    <source>
        <dbReference type="Proteomes" id="UP001195483"/>
    </source>
</evidence>
<dbReference type="Proteomes" id="UP001195483">
    <property type="component" value="Unassembled WGS sequence"/>
</dbReference>
<keyword evidence="3" id="KW-1185">Reference proteome</keyword>
<keyword evidence="1" id="KW-0472">Membrane</keyword>
<reference evidence="2" key="2">
    <citation type="journal article" date="2021" name="Genome Biol. Evol.">
        <title>Developing a high-quality reference genome for a parasitic bivalve with doubly uniparental inheritance (Bivalvia: Unionida).</title>
        <authorList>
            <person name="Smith C.H."/>
        </authorList>
    </citation>
    <scope>NUCLEOTIDE SEQUENCE</scope>
    <source>
        <strain evidence="2">CHS0354</strain>
        <tissue evidence="2">Mantle</tissue>
    </source>
</reference>